<organism evidence="2 3">
    <name type="scientific">Caerostris extrusa</name>
    <name type="common">Bark spider</name>
    <name type="synonym">Caerostris bankana</name>
    <dbReference type="NCBI Taxonomy" id="172846"/>
    <lineage>
        <taxon>Eukaryota</taxon>
        <taxon>Metazoa</taxon>
        <taxon>Ecdysozoa</taxon>
        <taxon>Arthropoda</taxon>
        <taxon>Chelicerata</taxon>
        <taxon>Arachnida</taxon>
        <taxon>Araneae</taxon>
        <taxon>Araneomorphae</taxon>
        <taxon>Entelegynae</taxon>
        <taxon>Araneoidea</taxon>
        <taxon>Araneidae</taxon>
        <taxon>Caerostris</taxon>
    </lineage>
</organism>
<dbReference type="EMBL" id="BPLR01003450">
    <property type="protein sequence ID" value="GIX84778.1"/>
    <property type="molecule type" value="Genomic_DNA"/>
</dbReference>
<keyword evidence="1" id="KW-0472">Membrane</keyword>
<evidence type="ECO:0000313" key="2">
    <source>
        <dbReference type="EMBL" id="GIX84778.1"/>
    </source>
</evidence>
<accession>A0AAV4NJD0</accession>
<feature type="transmembrane region" description="Helical" evidence="1">
    <location>
        <begin position="63"/>
        <end position="84"/>
    </location>
</feature>
<protein>
    <submittedName>
        <fullName evidence="2">Uncharacterized protein</fullName>
    </submittedName>
</protein>
<evidence type="ECO:0000313" key="3">
    <source>
        <dbReference type="Proteomes" id="UP001054945"/>
    </source>
</evidence>
<reference evidence="2 3" key="1">
    <citation type="submission" date="2021-06" db="EMBL/GenBank/DDBJ databases">
        <title>Caerostris extrusa draft genome.</title>
        <authorList>
            <person name="Kono N."/>
            <person name="Arakawa K."/>
        </authorList>
    </citation>
    <scope>NUCLEOTIDE SEQUENCE [LARGE SCALE GENOMIC DNA]</scope>
</reference>
<comment type="caution">
    <text evidence="2">The sequence shown here is derived from an EMBL/GenBank/DDBJ whole genome shotgun (WGS) entry which is preliminary data.</text>
</comment>
<name>A0AAV4NJD0_CAEEX</name>
<keyword evidence="1" id="KW-1133">Transmembrane helix</keyword>
<keyword evidence="3" id="KW-1185">Reference proteome</keyword>
<keyword evidence="1" id="KW-0812">Transmembrane</keyword>
<gene>
    <name evidence="2" type="ORF">CEXT_401541</name>
</gene>
<proteinExistence type="predicted"/>
<dbReference type="AlphaFoldDB" id="A0AAV4NJD0"/>
<sequence length="125" mass="14732">MRESKENTSRKQRGCPLFPKVSSDDTSLIPEMTLIERGVHLILRGRGCERKVFKKRKKMGFKVLTREVVLFYPSPLFLIQLFLYCSYDVLVYFDMIAIEEWKSVLQCSKSQCKVHRIRKDFSAFS</sequence>
<evidence type="ECO:0000256" key="1">
    <source>
        <dbReference type="SAM" id="Phobius"/>
    </source>
</evidence>
<dbReference type="Proteomes" id="UP001054945">
    <property type="component" value="Unassembled WGS sequence"/>
</dbReference>